<gene>
    <name evidence="2" type="ORF">LMG23994_04521</name>
</gene>
<dbReference type="InterPro" id="IPR013767">
    <property type="entry name" value="PAS_fold"/>
</dbReference>
<dbReference type="Pfam" id="PF00989">
    <property type="entry name" value="PAS"/>
    <property type="match status" value="1"/>
</dbReference>
<dbReference type="SUPFAM" id="SSF55785">
    <property type="entry name" value="PYP-like sensor domain (PAS domain)"/>
    <property type="match status" value="1"/>
</dbReference>
<dbReference type="Gene3D" id="3.30.450.20">
    <property type="entry name" value="PAS domain"/>
    <property type="match status" value="1"/>
</dbReference>
<keyword evidence="3" id="KW-1185">Reference proteome</keyword>
<proteinExistence type="predicted"/>
<dbReference type="InterPro" id="IPR000014">
    <property type="entry name" value="PAS"/>
</dbReference>
<feature type="domain" description="PAS" evidence="1">
    <location>
        <begin position="4"/>
        <end position="63"/>
    </location>
</feature>
<reference evidence="2 3" key="1">
    <citation type="submission" date="2021-08" db="EMBL/GenBank/DDBJ databases">
        <authorList>
            <person name="Peeters C."/>
        </authorList>
    </citation>
    <scope>NUCLEOTIDE SEQUENCE [LARGE SCALE GENOMIC DNA]</scope>
    <source>
        <strain evidence="2 3">LMG 23994</strain>
    </source>
</reference>
<organism evidence="2 3">
    <name type="scientific">Cupriavidus pinatubonensis</name>
    <dbReference type="NCBI Taxonomy" id="248026"/>
    <lineage>
        <taxon>Bacteria</taxon>
        <taxon>Pseudomonadati</taxon>
        <taxon>Pseudomonadota</taxon>
        <taxon>Betaproteobacteria</taxon>
        <taxon>Burkholderiales</taxon>
        <taxon>Burkholderiaceae</taxon>
        <taxon>Cupriavidus</taxon>
    </lineage>
</organism>
<dbReference type="NCBIfam" id="TIGR00229">
    <property type="entry name" value="sensory_box"/>
    <property type="match status" value="1"/>
</dbReference>
<dbReference type="CDD" id="cd00130">
    <property type="entry name" value="PAS"/>
    <property type="match status" value="1"/>
</dbReference>
<accession>A0ABM8XL14</accession>
<comment type="caution">
    <text evidence="2">The sequence shown here is derived from an EMBL/GenBank/DDBJ whole genome shotgun (WGS) entry which is preliminary data.</text>
</comment>
<dbReference type="InterPro" id="IPR035965">
    <property type="entry name" value="PAS-like_dom_sf"/>
</dbReference>
<dbReference type="PROSITE" id="PS50112">
    <property type="entry name" value="PAS"/>
    <property type="match status" value="1"/>
</dbReference>
<dbReference type="Proteomes" id="UP000701702">
    <property type="component" value="Unassembled WGS sequence"/>
</dbReference>
<protein>
    <recommendedName>
        <fullName evidence="1">PAS domain-containing protein</fullName>
    </recommendedName>
</protein>
<sequence>MNIADTLARSNVTDASDGIIATDREGVIRLWNAGAERIFGYIVSEAVGLSLDIIIPERLRERH</sequence>
<evidence type="ECO:0000313" key="3">
    <source>
        <dbReference type="Proteomes" id="UP000701702"/>
    </source>
</evidence>
<evidence type="ECO:0000259" key="1">
    <source>
        <dbReference type="PROSITE" id="PS50112"/>
    </source>
</evidence>
<dbReference type="EMBL" id="CAJZAF010000028">
    <property type="protein sequence ID" value="CAG9180900.1"/>
    <property type="molecule type" value="Genomic_DNA"/>
</dbReference>
<name>A0ABM8XL14_9BURK</name>
<dbReference type="RefSeq" id="WP_224006131.1">
    <property type="nucleotide sequence ID" value="NZ_CAJZAF010000028.1"/>
</dbReference>
<evidence type="ECO:0000313" key="2">
    <source>
        <dbReference type="EMBL" id="CAG9180900.1"/>
    </source>
</evidence>